<dbReference type="InterPro" id="IPR000215">
    <property type="entry name" value="Serpin_fam"/>
</dbReference>
<dbReference type="InterPro" id="IPR042185">
    <property type="entry name" value="Serpin_sf_2"/>
</dbReference>
<dbReference type="PANTHER" id="PTHR11461:SF340">
    <property type="entry name" value="SERPIN DOMAIN-CONTAINING PROTEIN"/>
    <property type="match status" value="1"/>
</dbReference>
<dbReference type="InterPro" id="IPR023796">
    <property type="entry name" value="Serpin_dom"/>
</dbReference>
<dbReference type="OrthoDB" id="1063785at2759"/>
<proteinExistence type="inferred from homology"/>
<evidence type="ECO:0000313" key="5">
    <source>
        <dbReference type="EMBL" id="KAJ4844322.1"/>
    </source>
</evidence>
<feature type="domain" description="Serpin" evidence="4">
    <location>
        <begin position="14"/>
        <end position="416"/>
    </location>
</feature>
<dbReference type="Gene3D" id="3.30.497.10">
    <property type="entry name" value="Antithrombin, subunit I, domain 2"/>
    <property type="match status" value="2"/>
</dbReference>
<dbReference type="EMBL" id="JAKUCV010001985">
    <property type="protein sequence ID" value="KAJ4844322.1"/>
    <property type="molecule type" value="Genomic_DNA"/>
</dbReference>
<dbReference type="InterPro" id="IPR036186">
    <property type="entry name" value="Serpin_sf"/>
</dbReference>
<dbReference type="PANTHER" id="PTHR11461">
    <property type="entry name" value="SERINE PROTEASE INHIBITOR, SERPIN"/>
    <property type="match status" value="1"/>
</dbReference>
<dbReference type="Gene3D" id="2.30.39.10">
    <property type="entry name" value="Alpha-1-antitrypsin, domain 1"/>
    <property type="match status" value="1"/>
</dbReference>
<dbReference type="CDD" id="cd02043">
    <property type="entry name" value="serpinP_plants"/>
    <property type="match status" value="1"/>
</dbReference>
<evidence type="ECO:0000259" key="4">
    <source>
        <dbReference type="SMART" id="SM00093"/>
    </source>
</evidence>
<reference evidence="5" key="2">
    <citation type="journal article" date="2023" name="Plants (Basel)">
        <title>Annotation of the Turnera subulata (Passifloraceae) Draft Genome Reveals the S-Locus Evolved after the Divergence of Turneroideae from Passifloroideae in a Stepwise Manner.</title>
        <authorList>
            <person name="Henning P.M."/>
            <person name="Roalson E.H."/>
            <person name="Mir W."/>
            <person name="McCubbin A.G."/>
            <person name="Shore J.S."/>
        </authorList>
    </citation>
    <scope>NUCLEOTIDE SEQUENCE</scope>
    <source>
        <strain evidence="5">F60SS</strain>
    </source>
</reference>
<keyword evidence="6" id="KW-1185">Reference proteome</keyword>
<comment type="similarity">
    <text evidence="1 2">Belongs to the serpin family.</text>
</comment>
<dbReference type="AlphaFoldDB" id="A0A9Q0JKG9"/>
<feature type="region of interest" description="Disordered" evidence="3">
    <location>
        <begin position="84"/>
        <end position="114"/>
    </location>
</feature>
<dbReference type="InterPro" id="IPR042178">
    <property type="entry name" value="Serpin_sf_1"/>
</dbReference>
<dbReference type="GO" id="GO:0004867">
    <property type="term" value="F:serine-type endopeptidase inhibitor activity"/>
    <property type="evidence" value="ECO:0007669"/>
    <property type="project" value="InterPro"/>
</dbReference>
<evidence type="ECO:0000256" key="3">
    <source>
        <dbReference type="SAM" id="MobiDB-lite"/>
    </source>
</evidence>
<accession>A0A9Q0JKG9</accession>
<name>A0A9Q0JKG9_9ROSI</name>
<sequence length="417" mass="47084">MEVQTDFCLRLATAEILKGIKEDSRQNIVFSPFTTNCMLSMVASGSEGDSLRQLLHFLGSPNIDDVNTRSSRMMGLATTKTVAEEDSEKNQVPEGPVRMSFGNGNDPYPRRTAAVGNRNEKGVTLSFAGGTWIDCKYPLKHSLQKVAKDVYRAETKAVDFKTQAEQVEKEINLWAETETNGLIKELITPGRLCGKPEPALVLANALYFKGAWDDPFKPSFLEMNFRLLDGVTIRVPFLSGNDRYEYYGFSGFPLPYGRGNDLNKGFSMYIFLPNRRNGLHNIIQEFNSDPRLFHKRMKLEKVKIARIRIPKFKFSNTFILSETMQKLGLTLPFQMGGGPTWMVDWEKVDCPNPDKLMISFIIQKSFIKVNESGTEAAACDAAVINSYRCSPASRPNPIHFDADHPFMFMIKEDMSDM</sequence>
<reference evidence="5" key="1">
    <citation type="submission" date="2022-02" db="EMBL/GenBank/DDBJ databases">
        <authorList>
            <person name="Henning P.M."/>
            <person name="McCubbin A.G."/>
            <person name="Shore J.S."/>
        </authorList>
    </citation>
    <scope>NUCLEOTIDE SEQUENCE</scope>
    <source>
        <strain evidence="5">F60SS</strain>
        <tissue evidence="5">Leaves</tissue>
    </source>
</reference>
<protein>
    <recommendedName>
        <fullName evidence="4">Serpin domain-containing protein</fullName>
    </recommendedName>
</protein>
<organism evidence="5 6">
    <name type="scientific">Turnera subulata</name>
    <dbReference type="NCBI Taxonomy" id="218843"/>
    <lineage>
        <taxon>Eukaryota</taxon>
        <taxon>Viridiplantae</taxon>
        <taxon>Streptophyta</taxon>
        <taxon>Embryophyta</taxon>
        <taxon>Tracheophyta</taxon>
        <taxon>Spermatophyta</taxon>
        <taxon>Magnoliopsida</taxon>
        <taxon>eudicotyledons</taxon>
        <taxon>Gunneridae</taxon>
        <taxon>Pentapetalae</taxon>
        <taxon>rosids</taxon>
        <taxon>fabids</taxon>
        <taxon>Malpighiales</taxon>
        <taxon>Passifloraceae</taxon>
        <taxon>Turnera</taxon>
    </lineage>
</organism>
<dbReference type="Pfam" id="PF00079">
    <property type="entry name" value="Serpin"/>
    <property type="match status" value="1"/>
</dbReference>
<feature type="non-terminal residue" evidence="5">
    <location>
        <position position="1"/>
    </location>
</feature>
<dbReference type="SMART" id="SM00093">
    <property type="entry name" value="SERPIN"/>
    <property type="match status" value="1"/>
</dbReference>
<gene>
    <name evidence="5" type="ORF">Tsubulata_021194</name>
</gene>
<evidence type="ECO:0000256" key="1">
    <source>
        <dbReference type="ARBA" id="ARBA00009500"/>
    </source>
</evidence>
<evidence type="ECO:0000313" key="6">
    <source>
        <dbReference type="Proteomes" id="UP001141552"/>
    </source>
</evidence>
<dbReference type="SUPFAM" id="SSF56574">
    <property type="entry name" value="Serpins"/>
    <property type="match status" value="1"/>
</dbReference>
<evidence type="ECO:0000256" key="2">
    <source>
        <dbReference type="RuleBase" id="RU000411"/>
    </source>
</evidence>
<dbReference type="GO" id="GO:0005615">
    <property type="term" value="C:extracellular space"/>
    <property type="evidence" value="ECO:0007669"/>
    <property type="project" value="InterPro"/>
</dbReference>
<dbReference type="Proteomes" id="UP001141552">
    <property type="component" value="Unassembled WGS sequence"/>
</dbReference>
<comment type="caution">
    <text evidence="5">The sequence shown here is derived from an EMBL/GenBank/DDBJ whole genome shotgun (WGS) entry which is preliminary data.</text>
</comment>